<evidence type="ECO:0000256" key="1">
    <source>
        <dbReference type="ARBA" id="ARBA00022630"/>
    </source>
</evidence>
<dbReference type="Gene3D" id="3.20.20.30">
    <property type="entry name" value="Luciferase-like domain"/>
    <property type="match status" value="1"/>
</dbReference>
<evidence type="ECO:0000256" key="7">
    <source>
        <dbReference type="SAM" id="MobiDB-lite"/>
    </source>
</evidence>
<evidence type="ECO:0000313" key="9">
    <source>
        <dbReference type="EMBL" id="RLP74085.1"/>
    </source>
</evidence>
<keyword evidence="2 6" id="KW-0288">FMN</keyword>
<dbReference type="OrthoDB" id="3265338at2"/>
<evidence type="ECO:0000259" key="8">
    <source>
        <dbReference type="Pfam" id="PF00296"/>
    </source>
</evidence>
<sequence length="460" mass="50607">MTTPQKPLVFGVYEQAAVGLGGVPSLWTHPEDERLGIDRLPFWQNMTTIAEQANLDVFFFGDVLGLYDIYGGGHESAVEWAVEAPANDPLLYVAALAAQTKNLAYGLTASTTYEHPFAFARRLSTLDHLSEGRIGWNIVTSYLENAARNFGLDGQIKHDDRYDRAEEFLDVVYKLWEGSWADDAIIADKAALRYADGSRVRRIDHEGAVYRVQGPHLTSPTPQRTPFLFQAGWSPRGKAFAAKHAEMVFVGNGDPEAVRTGLIDINTQARALGREENAVQSLSVMRLVVGRTEIEAQEKYDLLQSNYHLEAQLVSYAGDTGIDLSQYADHEPLGSHSEGFASNVRNHGKSATPITAGELRAQFSSVTRGQGTTFVGTPEQVADQIEQRAAYTGTTGFMLTQFISPGSLEDFTTLVVPELIKRGLYREDAPTGTLRSRLRADGSSRLDPGHHAASFRFPAR</sequence>
<dbReference type="PIRSF" id="PIRSF000337">
    <property type="entry name" value="NTA_MOA"/>
    <property type="match status" value="1"/>
</dbReference>
<dbReference type="RefSeq" id="WP_121649472.1">
    <property type="nucleotide sequence ID" value="NZ_RCUX01000012.1"/>
</dbReference>
<feature type="binding site" evidence="6">
    <location>
        <position position="108"/>
    </location>
    <ligand>
        <name>FMN</name>
        <dbReference type="ChEBI" id="CHEBI:58210"/>
    </ligand>
</feature>
<accession>A0A3L7A279</accession>
<dbReference type="PANTHER" id="PTHR30011:SF16">
    <property type="entry name" value="C2H2 FINGER DOMAIN TRANSCRIPTION FACTOR (EUROFUNG)-RELATED"/>
    <property type="match status" value="1"/>
</dbReference>
<keyword evidence="3" id="KW-0560">Oxidoreductase</keyword>
<reference evidence="9 10" key="1">
    <citation type="submission" date="2018-10" db="EMBL/GenBank/DDBJ databases">
        <authorList>
            <person name="Li J."/>
        </authorList>
    </citation>
    <scope>NUCLEOTIDE SEQUENCE [LARGE SCALE GENOMIC DNA]</scope>
    <source>
        <strain evidence="9 10">IF 016277</strain>
    </source>
</reference>
<dbReference type="SUPFAM" id="SSF51679">
    <property type="entry name" value="Bacterial luciferase-like"/>
    <property type="match status" value="1"/>
</dbReference>
<proteinExistence type="inferred from homology"/>
<dbReference type="EMBL" id="RCUX01000012">
    <property type="protein sequence ID" value="RLP74085.1"/>
    <property type="molecule type" value="Genomic_DNA"/>
</dbReference>
<dbReference type="InterPro" id="IPR051260">
    <property type="entry name" value="Diverse_substr_monoxygenases"/>
</dbReference>
<dbReference type="InterPro" id="IPR016215">
    <property type="entry name" value="NTA_MOA"/>
</dbReference>
<feature type="binding site" evidence="6">
    <location>
        <position position="158"/>
    </location>
    <ligand>
        <name>FMN</name>
        <dbReference type="ChEBI" id="CHEBI:58210"/>
    </ligand>
</feature>
<feature type="region of interest" description="Disordered" evidence="7">
    <location>
        <begin position="438"/>
        <end position="460"/>
    </location>
</feature>
<feature type="compositionally biased region" description="Basic and acidic residues" evidence="7">
    <location>
        <begin position="438"/>
        <end position="450"/>
    </location>
</feature>
<evidence type="ECO:0000256" key="3">
    <source>
        <dbReference type="ARBA" id="ARBA00023002"/>
    </source>
</evidence>
<dbReference type="GO" id="GO:0004497">
    <property type="term" value="F:monooxygenase activity"/>
    <property type="evidence" value="ECO:0007669"/>
    <property type="project" value="UniProtKB-KW"/>
</dbReference>
<evidence type="ECO:0000256" key="5">
    <source>
        <dbReference type="ARBA" id="ARBA00033748"/>
    </source>
</evidence>
<dbReference type="NCBIfam" id="TIGR03860">
    <property type="entry name" value="FMN_nitrolo"/>
    <property type="match status" value="1"/>
</dbReference>
<dbReference type="Pfam" id="PF00296">
    <property type="entry name" value="Bac_luciferase"/>
    <property type="match status" value="1"/>
</dbReference>
<name>A0A3L7A279_9MICO</name>
<evidence type="ECO:0000256" key="4">
    <source>
        <dbReference type="ARBA" id="ARBA00023033"/>
    </source>
</evidence>
<comment type="similarity">
    <text evidence="5">Belongs to the NtaA/SnaA/DszA monooxygenase family.</text>
</comment>
<organism evidence="9 10">
    <name type="scientific">Mycetocola tolaasinivorans</name>
    <dbReference type="NCBI Taxonomy" id="76635"/>
    <lineage>
        <taxon>Bacteria</taxon>
        <taxon>Bacillati</taxon>
        <taxon>Actinomycetota</taxon>
        <taxon>Actinomycetes</taxon>
        <taxon>Micrococcales</taxon>
        <taxon>Microbacteriaceae</taxon>
        <taxon>Mycetocola</taxon>
    </lineage>
</organism>
<dbReference type="Proteomes" id="UP000272503">
    <property type="component" value="Unassembled WGS sequence"/>
</dbReference>
<gene>
    <name evidence="9" type="ORF">D9V32_13640</name>
</gene>
<dbReference type="GO" id="GO:0016705">
    <property type="term" value="F:oxidoreductase activity, acting on paired donors, with incorporation or reduction of molecular oxygen"/>
    <property type="evidence" value="ECO:0007669"/>
    <property type="project" value="InterPro"/>
</dbReference>
<keyword evidence="4" id="KW-0503">Monooxygenase</keyword>
<dbReference type="PANTHER" id="PTHR30011">
    <property type="entry name" value="ALKANESULFONATE MONOOXYGENASE-RELATED"/>
    <property type="match status" value="1"/>
</dbReference>
<keyword evidence="10" id="KW-1185">Reference proteome</keyword>
<comment type="caution">
    <text evidence="9">The sequence shown here is derived from an EMBL/GenBank/DDBJ whole genome shotgun (WGS) entry which is preliminary data.</text>
</comment>
<dbReference type="AlphaFoldDB" id="A0A3L7A279"/>
<feature type="domain" description="Luciferase-like" evidence="8">
    <location>
        <begin position="42"/>
        <end position="393"/>
    </location>
</feature>
<dbReference type="InterPro" id="IPR011251">
    <property type="entry name" value="Luciferase-like_dom"/>
</dbReference>
<protein>
    <submittedName>
        <fullName evidence="9">LLM class flavin-dependent oxidoreductase</fullName>
    </submittedName>
</protein>
<evidence type="ECO:0000313" key="10">
    <source>
        <dbReference type="Proteomes" id="UP000272503"/>
    </source>
</evidence>
<feature type="binding site" evidence="6">
    <location>
        <position position="162"/>
    </location>
    <ligand>
        <name>FMN</name>
        <dbReference type="ChEBI" id="CHEBI:58210"/>
    </ligand>
</feature>
<evidence type="ECO:0000256" key="6">
    <source>
        <dbReference type="PIRSR" id="PIRSR000337-1"/>
    </source>
</evidence>
<feature type="binding site" evidence="6">
    <location>
        <position position="234"/>
    </location>
    <ligand>
        <name>FMN</name>
        <dbReference type="ChEBI" id="CHEBI:58210"/>
    </ligand>
</feature>
<keyword evidence="1 6" id="KW-0285">Flavoprotein</keyword>
<dbReference type="InterPro" id="IPR036661">
    <property type="entry name" value="Luciferase-like_sf"/>
</dbReference>
<evidence type="ECO:0000256" key="2">
    <source>
        <dbReference type="ARBA" id="ARBA00022643"/>
    </source>
</evidence>
<feature type="binding site" evidence="6">
    <location>
        <position position="62"/>
    </location>
    <ligand>
        <name>FMN</name>
        <dbReference type="ChEBI" id="CHEBI:58210"/>
    </ligand>
</feature>